<dbReference type="Pfam" id="PF13403">
    <property type="entry name" value="Hint_2"/>
    <property type="match status" value="1"/>
</dbReference>
<dbReference type="PRINTS" id="PR00313">
    <property type="entry name" value="CABNDNGRPT"/>
</dbReference>
<dbReference type="Gene3D" id="2.170.16.10">
    <property type="entry name" value="Hedgehog/Intein (Hint) domain"/>
    <property type="match status" value="1"/>
</dbReference>
<comment type="caution">
    <text evidence="5">The sequence shown here is derived from an EMBL/GenBank/DDBJ whole genome shotgun (WGS) entry which is preliminary data.</text>
</comment>
<dbReference type="PROSITE" id="PS00330">
    <property type="entry name" value="HEMOLYSIN_CALCIUM"/>
    <property type="match status" value="3"/>
</dbReference>
<feature type="domain" description="Hedgehog/Intein (Hint)" evidence="4">
    <location>
        <begin position="775"/>
        <end position="921"/>
    </location>
</feature>
<dbReference type="SUPFAM" id="SSF51120">
    <property type="entry name" value="beta-Roll"/>
    <property type="match status" value="2"/>
</dbReference>
<dbReference type="PROSITE" id="PS50817">
    <property type="entry name" value="INTEIN_N_TER"/>
    <property type="match status" value="1"/>
</dbReference>
<comment type="subcellular location">
    <subcellularLocation>
        <location evidence="1">Secreted</location>
    </subcellularLocation>
</comment>
<dbReference type="Gene3D" id="2.60.40.2810">
    <property type="match status" value="2"/>
</dbReference>
<keyword evidence="6" id="KW-1185">Reference proteome</keyword>
<dbReference type="Pfam" id="PF17963">
    <property type="entry name" value="Big_9"/>
    <property type="match status" value="2"/>
</dbReference>
<dbReference type="Pfam" id="PF00353">
    <property type="entry name" value="HemolysinCabind"/>
    <property type="match status" value="6"/>
</dbReference>
<evidence type="ECO:0000256" key="1">
    <source>
        <dbReference type="ARBA" id="ARBA00004613"/>
    </source>
</evidence>
<feature type="region of interest" description="Disordered" evidence="3">
    <location>
        <begin position="543"/>
        <end position="575"/>
    </location>
</feature>
<dbReference type="InterPro" id="IPR036844">
    <property type="entry name" value="Hint_dom_sf"/>
</dbReference>
<proteinExistence type="predicted"/>
<dbReference type="EMBL" id="JAYLLH010000008">
    <property type="protein sequence ID" value="MEC3861159.1"/>
    <property type="molecule type" value="Genomic_DNA"/>
</dbReference>
<accession>A0ABU6HH91</accession>
<gene>
    <name evidence="5" type="ORF">VK792_07675</name>
</gene>
<dbReference type="InterPro" id="IPR006141">
    <property type="entry name" value="Intein_N"/>
</dbReference>
<dbReference type="InterPro" id="IPR050557">
    <property type="entry name" value="RTX_toxin/Mannuronan_C5-epim"/>
</dbReference>
<dbReference type="InterPro" id="IPR001343">
    <property type="entry name" value="Hemolysn_Ca-bd"/>
</dbReference>
<dbReference type="InterPro" id="IPR028992">
    <property type="entry name" value="Hedgehog/Intein_dom"/>
</dbReference>
<dbReference type="Gene3D" id="2.150.10.10">
    <property type="entry name" value="Serralysin-like metalloprotease, C-terminal"/>
    <property type="match status" value="2"/>
</dbReference>
<evidence type="ECO:0000313" key="6">
    <source>
        <dbReference type="Proteomes" id="UP001348149"/>
    </source>
</evidence>
<evidence type="ECO:0000259" key="4">
    <source>
        <dbReference type="Pfam" id="PF13403"/>
    </source>
</evidence>
<name>A0ABU6HH91_9RHOB</name>
<dbReference type="InterPro" id="IPR011049">
    <property type="entry name" value="Serralysin-like_metalloprot_C"/>
</dbReference>
<dbReference type="RefSeq" id="WP_326296867.1">
    <property type="nucleotide sequence ID" value="NZ_JAYLLH010000008.1"/>
</dbReference>
<dbReference type="PANTHER" id="PTHR38340">
    <property type="entry name" value="S-LAYER PROTEIN"/>
    <property type="match status" value="1"/>
</dbReference>
<dbReference type="SUPFAM" id="SSF51294">
    <property type="entry name" value="Hedgehog/intein (Hint) domain"/>
    <property type="match status" value="1"/>
</dbReference>
<feature type="compositionally biased region" description="Acidic residues" evidence="3">
    <location>
        <begin position="430"/>
        <end position="441"/>
    </location>
</feature>
<protein>
    <submittedName>
        <fullName evidence="5">Hint domain-containing protein</fullName>
    </submittedName>
</protein>
<evidence type="ECO:0000256" key="3">
    <source>
        <dbReference type="SAM" id="MobiDB-lite"/>
    </source>
</evidence>
<dbReference type="InterPro" id="IPR018511">
    <property type="entry name" value="Hemolysin-typ_Ca-bd_CS"/>
</dbReference>
<evidence type="ECO:0000313" key="5">
    <source>
        <dbReference type="EMBL" id="MEC3861159.1"/>
    </source>
</evidence>
<keyword evidence="2" id="KW-0964">Secreted</keyword>
<reference evidence="5 6" key="1">
    <citation type="submission" date="2024-01" db="EMBL/GenBank/DDBJ databases">
        <title>Mesobacterium rodlantinim sp. nov., isolated from shallow sea hydrothermal systems off Kueishantao Island.</title>
        <authorList>
            <person name="Su Z."/>
            <person name="Tang K."/>
        </authorList>
    </citation>
    <scope>NUCLEOTIDE SEQUENCE [LARGE SCALE GENOMIC DNA]</scope>
    <source>
        <strain evidence="5 6">TK19101</strain>
    </source>
</reference>
<organism evidence="5 6">
    <name type="scientific">Mesobacterium hydrothermale</name>
    <dbReference type="NCBI Taxonomy" id="3111907"/>
    <lineage>
        <taxon>Bacteria</taxon>
        <taxon>Pseudomonadati</taxon>
        <taxon>Pseudomonadota</taxon>
        <taxon>Alphaproteobacteria</taxon>
        <taxon>Rhodobacterales</taxon>
        <taxon>Roseobacteraceae</taxon>
        <taxon>Mesobacterium</taxon>
    </lineage>
</organism>
<feature type="region of interest" description="Disordered" evidence="3">
    <location>
        <begin position="428"/>
        <end position="451"/>
    </location>
</feature>
<dbReference type="PANTHER" id="PTHR38340:SF1">
    <property type="entry name" value="S-LAYER PROTEIN"/>
    <property type="match status" value="1"/>
</dbReference>
<sequence length="968" mass="100292">MADLLLNWGALGAYGTNVADTNDISASVDTGGVAVDITFDALDAGAEAFTVNFEGFVPDGETFNPFSHLKLFGDGGDGAMVSATSTTVLDFRSTNEDMFGDTVQNVSFLMNDIDAGTGEDLFGPGGINWEDQVSITAYDADGNAVPVTITPLGTIGQSGGTLTGTTETNFDDANGSVLVDIVGPVARIEIDYANGGVSAQGVIISDVAFSTTDSDMNNDPVAVDDTVATPVDTPVTFNPADNDTDPDNDPLTVSSIGTPTVGSATLNPDGTVTYTPVTGYTGPVTIPYVVGDGNGGTDDGVITINVGTPNNNPVAVDDTVSTDNSTPVTFNPADNDTDPDNDPLTVSSIGTPTVGSATLNPDGTVTYTPVAGYVGPVTIPYVVGDGNGGTDDGVITVNVNDDPTGGQGRIDVDIFPVSADLQSLDPFNGLDEDPDPADDLDTVTGTDSADYISTGDDADSIFGGAGNDTLLGGIDDDTVDGHTGDDYIYDVQGSDSILGGQGNDTILAGIDTFSDYVGDDPNLPILGFTSDPNKEDGRDYVEGNNGNDSIETGDDRDTIDGGEGNDTINAGIDDDLVNGGIGDDSIIGSHGSDTLDGGSGNDYLDGSNFTVLEITDDIDAVPENDRDFIFGGNGNDTLIGGDDDDTLDGGQGDDVIDGGIDEDSILGGAGDDTIYGGQGADTIDAEDGRDVIVGATGGDVVDGGDGPGGLGSDGVPLDWDTLDLTGSAPTGGSLQVIYTSDDREDGYVEFYGPDRTDDSTPLSTMTFEEIENVIPCFTPGTRIATPQGECLVEDLQPGDRVITRDNGIQEIKWVGRKDLAASDLDRNAHLRPILIRKGALGNGLPEHDLLVSPNHRVLVSNDKTALYFEEREVLVAAKHLTGLPGVDEVDSLGVSYIHIMFDRHEVVLSNGAWTESFQPGDHSLKGIGNAQRTELFELFPELAEEEGLTAYSSARRALRKHEAMLVIK</sequence>
<evidence type="ECO:0000256" key="2">
    <source>
        <dbReference type="ARBA" id="ARBA00022525"/>
    </source>
</evidence>
<dbReference type="Proteomes" id="UP001348149">
    <property type="component" value="Unassembled WGS sequence"/>
</dbReference>